<feature type="domain" description="Crinkler effector protein N-terminal" evidence="4">
    <location>
        <begin position="7"/>
        <end position="116"/>
    </location>
</feature>
<evidence type="ECO:0000256" key="2">
    <source>
        <dbReference type="ARBA" id="ARBA00004613"/>
    </source>
</evidence>
<evidence type="ECO:0000313" key="5">
    <source>
        <dbReference type="EMBL" id="KIJ97477.1"/>
    </source>
</evidence>
<dbReference type="AlphaFoldDB" id="A0A0C9XN86"/>
<dbReference type="PANTHER" id="PTHR33129">
    <property type="entry name" value="PROTEIN KINASE DOMAIN-CONTAINING PROTEIN-RELATED"/>
    <property type="match status" value="1"/>
</dbReference>
<keyword evidence="3" id="KW-0964">Secreted</keyword>
<evidence type="ECO:0000256" key="1">
    <source>
        <dbReference type="ARBA" id="ARBA00004340"/>
    </source>
</evidence>
<reference evidence="6" key="2">
    <citation type="submission" date="2015-01" db="EMBL/GenBank/DDBJ databases">
        <title>Evolutionary Origins and Diversification of the Mycorrhizal Mutualists.</title>
        <authorList>
            <consortium name="DOE Joint Genome Institute"/>
            <consortium name="Mycorrhizal Genomics Consortium"/>
            <person name="Kohler A."/>
            <person name="Kuo A."/>
            <person name="Nagy L.G."/>
            <person name="Floudas D."/>
            <person name="Copeland A."/>
            <person name="Barry K.W."/>
            <person name="Cichocki N."/>
            <person name="Veneault-Fourrey C."/>
            <person name="LaButti K."/>
            <person name="Lindquist E.A."/>
            <person name="Lipzen A."/>
            <person name="Lundell T."/>
            <person name="Morin E."/>
            <person name="Murat C."/>
            <person name="Riley R."/>
            <person name="Ohm R."/>
            <person name="Sun H."/>
            <person name="Tunlid A."/>
            <person name="Henrissat B."/>
            <person name="Grigoriev I.V."/>
            <person name="Hibbett D.S."/>
            <person name="Martin F."/>
        </authorList>
    </citation>
    <scope>NUCLEOTIDE SEQUENCE [LARGE SCALE GENOMIC DNA]</scope>
    <source>
        <strain evidence="6">LaAM-08-1</strain>
    </source>
</reference>
<keyword evidence="6" id="KW-1185">Reference proteome</keyword>
<comment type="subcellular location">
    <subcellularLocation>
        <location evidence="1">Host cell</location>
    </subcellularLocation>
    <subcellularLocation>
        <location evidence="2">Secreted</location>
    </subcellularLocation>
</comment>
<dbReference type="InterPro" id="IPR052980">
    <property type="entry name" value="Crinkler_effector"/>
</dbReference>
<dbReference type="Pfam" id="PF20147">
    <property type="entry name" value="Crinkler"/>
    <property type="match status" value="1"/>
</dbReference>
<evidence type="ECO:0000256" key="3">
    <source>
        <dbReference type="ARBA" id="ARBA00022525"/>
    </source>
</evidence>
<accession>A0A0C9XN86</accession>
<dbReference type="EMBL" id="KN838692">
    <property type="protein sequence ID" value="KIJ97477.1"/>
    <property type="molecule type" value="Genomic_DNA"/>
</dbReference>
<sequence length="862" mass="97738">MVMTNQVRLWCLLFLNDATYHTLFHITIHDDKTVHDLKEAIKSKDCHTGKHYNATELLLYKLNESLPIAPASDLSQRIKNKGDIDHFAVLLEKPTHRLRDVFPGEVDDKMLHFLVKLPLSEEEDDQPPAKRARLESLHPSALNNEEYNFYTQALADIAGIREAKDDEYYERIVVGIREVRAWLLGRYPHVPWSQIDTILKYFSPTMDRDDTLSGGQFFAALRLVRYAGQGQGKWVDRALVFVQPQSTLSGPQPQHETDQSLAGRARLSSLISDQKHAEAEAVLSCPLRGIGAWLMEIHRKIWNRKDRQQKLFRTITIEFTDYERLEKRLAGLRSGRRKAACSANTAEILPVKLAFLQSIPSVTSDPLNEEEVGDNYDLYDELRALFPLTLEYLDLSNLGLQVSSPRMPVPLLIRQEYQALSKLLGELPMDCGDSAIITGQPGTGKTAYLYLRMVEFMIAGIPFLFQTMEGTVYLVQESITVVNSWLGGRIVAFCDADGLSSRPSQFILESCNIQIIAACPPKGASERWMEEMSGMCHVMKYVTTLWSPQELLSVGIFLHPEDLLYSRLQESTTYFGLNPCNCFFASASPENLVRLRENIRKKVQAISLKPDSYRTLCLQTFPHEPLFDSVFHLFPKNDMRLYDEAEVAAVSSWALDVLLNACEGRQPGVAFQFYKWIIINPDAATLEGQMFKRQVLRYFGSLKGAERFTIRSLADSTISQWMYPGPTEVSLIQSFTATRLLHDAVAHKMPLHLVSQDRNFPSILYNPGEALAGIQFATQTEHPVAVVGLERMQAWLKRSDTLLDLQPSISGNHLRLIFVVPDKVATRFMIQPFIGDTGAQGWSQKVDQYVLGVKEEMIWAAR</sequence>
<evidence type="ECO:0000259" key="4">
    <source>
        <dbReference type="Pfam" id="PF20147"/>
    </source>
</evidence>
<dbReference type="PANTHER" id="PTHR33129:SF1">
    <property type="entry name" value="ATP-BINDING PROTEIN"/>
    <property type="match status" value="1"/>
</dbReference>
<reference evidence="5 6" key="1">
    <citation type="submission" date="2014-04" db="EMBL/GenBank/DDBJ databases">
        <authorList>
            <consortium name="DOE Joint Genome Institute"/>
            <person name="Kuo A."/>
            <person name="Kohler A."/>
            <person name="Nagy L.G."/>
            <person name="Floudas D."/>
            <person name="Copeland A."/>
            <person name="Barry K.W."/>
            <person name="Cichocki N."/>
            <person name="Veneault-Fourrey C."/>
            <person name="LaButti K."/>
            <person name="Lindquist E.A."/>
            <person name="Lipzen A."/>
            <person name="Lundell T."/>
            <person name="Morin E."/>
            <person name="Murat C."/>
            <person name="Sun H."/>
            <person name="Tunlid A."/>
            <person name="Henrissat B."/>
            <person name="Grigoriev I.V."/>
            <person name="Hibbett D.S."/>
            <person name="Martin F."/>
            <person name="Nordberg H.P."/>
            <person name="Cantor M.N."/>
            <person name="Hua S.X."/>
        </authorList>
    </citation>
    <scope>NUCLEOTIDE SEQUENCE [LARGE SCALE GENOMIC DNA]</scope>
    <source>
        <strain evidence="5 6">LaAM-08-1</strain>
    </source>
</reference>
<protein>
    <recommendedName>
        <fullName evidence="4">Crinkler effector protein N-terminal domain-containing protein</fullName>
    </recommendedName>
</protein>
<dbReference type="Proteomes" id="UP000054477">
    <property type="component" value="Unassembled WGS sequence"/>
</dbReference>
<dbReference type="HOGENOM" id="CLU_016500_0_0_1"/>
<dbReference type="OrthoDB" id="3008242at2759"/>
<dbReference type="InterPro" id="IPR045379">
    <property type="entry name" value="Crinkler_N"/>
</dbReference>
<name>A0A0C9XN86_9AGAR</name>
<gene>
    <name evidence="5" type="ORF">K443DRAFT_243466</name>
</gene>
<evidence type="ECO:0000313" key="6">
    <source>
        <dbReference type="Proteomes" id="UP000054477"/>
    </source>
</evidence>
<dbReference type="GO" id="GO:0043657">
    <property type="term" value="C:host cell"/>
    <property type="evidence" value="ECO:0007669"/>
    <property type="project" value="UniProtKB-SubCell"/>
</dbReference>
<organism evidence="5 6">
    <name type="scientific">Laccaria amethystina LaAM-08-1</name>
    <dbReference type="NCBI Taxonomy" id="1095629"/>
    <lineage>
        <taxon>Eukaryota</taxon>
        <taxon>Fungi</taxon>
        <taxon>Dikarya</taxon>
        <taxon>Basidiomycota</taxon>
        <taxon>Agaricomycotina</taxon>
        <taxon>Agaricomycetes</taxon>
        <taxon>Agaricomycetidae</taxon>
        <taxon>Agaricales</taxon>
        <taxon>Agaricineae</taxon>
        <taxon>Hydnangiaceae</taxon>
        <taxon>Laccaria</taxon>
    </lineage>
</organism>
<dbReference type="GO" id="GO:0005576">
    <property type="term" value="C:extracellular region"/>
    <property type="evidence" value="ECO:0007669"/>
    <property type="project" value="UniProtKB-SubCell"/>
</dbReference>
<proteinExistence type="predicted"/>